<evidence type="ECO:0000313" key="4">
    <source>
        <dbReference type="EMBL" id="PVZ95386.1"/>
    </source>
</evidence>
<protein>
    <recommendedName>
        <fullName evidence="3">Septum formation-related domain-containing protein</fullName>
    </recommendedName>
</protein>
<evidence type="ECO:0000256" key="1">
    <source>
        <dbReference type="SAM" id="MobiDB-lite"/>
    </source>
</evidence>
<feature type="region of interest" description="Disordered" evidence="1">
    <location>
        <begin position="1"/>
        <end position="74"/>
    </location>
</feature>
<organism evidence="4 5">
    <name type="scientific">Amnibacterium flavum</name>
    <dbReference type="NCBI Taxonomy" id="2173173"/>
    <lineage>
        <taxon>Bacteria</taxon>
        <taxon>Bacillati</taxon>
        <taxon>Actinomycetota</taxon>
        <taxon>Actinomycetes</taxon>
        <taxon>Micrococcales</taxon>
        <taxon>Microbacteriaceae</taxon>
        <taxon>Amnibacterium</taxon>
    </lineage>
</organism>
<proteinExistence type="predicted"/>
<comment type="caution">
    <text evidence="4">The sequence shown here is derived from an EMBL/GenBank/DDBJ whole genome shotgun (WGS) entry which is preliminary data.</text>
</comment>
<sequence>MTDSPPPDGSRRARRARADDGATGQVPSSADGPAGSLPTPPDATNVPVSTAPTTAIAAGAQPGSTGGAPERIEEEKEAARRRLIIRVSIGVIALAGVLAAFVVGARLNGDSAAVAPAPTRSASATPTPTPTPTPAPTTVVGPVAPGVYEWDELGGRECLDPYVSPWEQTFTVVDCAQPHPAQLVARGDFSTDPAAAYPGELALTSQLALLCSAPAVIDYAAAGAYGDVQLQASYPATPEQWAEGQRSYFCFANLAGGGPLTGSIAVAAG</sequence>
<feature type="region of interest" description="Disordered" evidence="1">
    <location>
        <begin position="116"/>
        <end position="137"/>
    </location>
</feature>
<gene>
    <name evidence="4" type="ORF">DDQ50_02385</name>
</gene>
<dbReference type="RefSeq" id="WP_165829664.1">
    <property type="nucleotide sequence ID" value="NZ_JBHUEX010000001.1"/>
</dbReference>
<keyword evidence="2" id="KW-1133">Transmembrane helix</keyword>
<dbReference type="InterPro" id="IPR026004">
    <property type="entry name" value="Septum_form"/>
</dbReference>
<dbReference type="Proteomes" id="UP000244893">
    <property type="component" value="Unassembled WGS sequence"/>
</dbReference>
<name>A0A2V1HRY9_9MICO</name>
<feature type="compositionally biased region" description="Low complexity" evidence="1">
    <location>
        <begin position="116"/>
        <end position="126"/>
    </location>
</feature>
<accession>A0A2V1HRY9</accession>
<evidence type="ECO:0000313" key="5">
    <source>
        <dbReference type="Proteomes" id="UP000244893"/>
    </source>
</evidence>
<evidence type="ECO:0000256" key="2">
    <source>
        <dbReference type="SAM" id="Phobius"/>
    </source>
</evidence>
<feature type="domain" description="Septum formation-related" evidence="3">
    <location>
        <begin position="158"/>
        <end position="252"/>
    </location>
</feature>
<reference evidence="4 5" key="1">
    <citation type="submission" date="2018-05" db="EMBL/GenBank/DDBJ databases">
        <title>Amnibacterium sp. M8JJ-5, whole genome shotgun sequence.</title>
        <authorList>
            <person name="Tuo L."/>
        </authorList>
    </citation>
    <scope>NUCLEOTIDE SEQUENCE [LARGE SCALE GENOMIC DNA]</scope>
    <source>
        <strain evidence="4 5">M8JJ-5</strain>
    </source>
</reference>
<dbReference type="EMBL" id="QEOP01000001">
    <property type="protein sequence ID" value="PVZ95386.1"/>
    <property type="molecule type" value="Genomic_DNA"/>
</dbReference>
<dbReference type="AlphaFoldDB" id="A0A2V1HRY9"/>
<dbReference type="Pfam" id="PF13845">
    <property type="entry name" value="Septum_form"/>
    <property type="match status" value="1"/>
</dbReference>
<feature type="transmembrane region" description="Helical" evidence="2">
    <location>
        <begin position="83"/>
        <end position="103"/>
    </location>
</feature>
<keyword evidence="2" id="KW-0812">Transmembrane</keyword>
<evidence type="ECO:0000259" key="3">
    <source>
        <dbReference type="Pfam" id="PF13845"/>
    </source>
</evidence>
<keyword evidence="5" id="KW-1185">Reference proteome</keyword>
<keyword evidence="2" id="KW-0472">Membrane</keyword>